<dbReference type="Gene3D" id="1.10.1580.10">
    <property type="match status" value="1"/>
</dbReference>
<evidence type="ECO:0000259" key="3">
    <source>
        <dbReference type="Pfam" id="PF01926"/>
    </source>
</evidence>
<evidence type="ECO:0000256" key="1">
    <source>
        <dbReference type="ARBA" id="ARBA00022741"/>
    </source>
</evidence>
<feature type="domain" description="G" evidence="3">
    <location>
        <begin position="46"/>
        <end position="100"/>
    </location>
</feature>
<dbReference type="Gene3D" id="3.40.50.300">
    <property type="entry name" value="P-loop containing nucleotide triphosphate hydrolases"/>
    <property type="match status" value="1"/>
</dbReference>
<dbReference type="InterPro" id="IPR050755">
    <property type="entry name" value="TRAFAC_YlqF/YawG_RiboMat"/>
</dbReference>
<dbReference type="OrthoDB" id="444945at2759"/>
<dbReference type="VEuPathDB" id="MicrosporidiaDB:NAPIS_ORF00546"/>
<dbReference type="PANTHER" id="PTHR11089:SF9">
    <property type="entry name" value="NUCLEOLAR GTP-BINDING PROTEIN 2"/>
    <property type="match status" value="1"/>
</dbReference>
<dbReference type="Pfam" id="PF01926">
    <property type="entry name" value="MMR_HSR1"/>
    <property type="match status" value="1"/>
</dbReference>
<evidence type="ECO:0000313" key="4">
    <source>
        <dbReference type="EMBL" id="EQB61881.1"/>
    </source>
</evidence>
<gene>
    <name evidence="4" type="ORF">NAPIS_ORF00546</name>
</gene>
<name>T0MFN2_9MICR</name>
<keyword evidence="1" id="KW-0547">Nucleotide-binding</keyword>
<dbReference type="PANTHER" id="PTHR11089">
    <property type="entry name" value="GTP-BINDING PROTEIN-RELATED"/>
    <property type="match status" value="1"/>
</dbReference>
<dbReference type="GO" id="GO:0005525">
    <property type="term" value="F:GTP binding"/>
    <property type="evidence" value="ECO:0007669"/>
    <property type="project" value="UniProtKB-KW"/>
</dbReference>
<organism evidence="4 5">
    <name type="scientific">Vairimorpha apis BRL 01</name>
    <dbReference type="NCBI Taxonomy" id="1037528"/>
    <lineage>
        <taxon>Eukaryota</taxon>
        <taxon>Fungi</taxon>
        <taxon>Fungi incertae sedis</taxon>
        <taxon>Microsporidia</taxon>
        <taxon>Nosematidae</taxon>
        <taxon>Vairimorpha</taxon>
    </lineage>
</organism>
<dbReference type="GO" id="GO:0005730">
    <property type="term" value="C:nucleolus"/>
    <property type="evidence" value="ECO:0007669"/>
    <property type="project" value="TreeGrafter"/>
</dbReference>
<reference evidence="4 5" key="1">
    <citation type="journal article" date="2013" name="BMC Genomics">
        <title>Genome sequencing and comparative genomics of honey bee microsporidia, Nosema apis reveal novel insights into host-parasite interactions.</title>
        <authorList>
            <person name="Chen Yp."/>
            <person name="Pettis J.S."/>
            <person name="Zhao Y."/>
            <person name="Liu X."/>
            <person name="Tallon L.J."/>
            <person name="Sadzewicz L.D."/>
            <person name="Li R."/>
            <person name="Zheng H."/>
            <person name="Huang S."/>
            <person name="Zhang X."/>
            <person name="Hamilton M.C."/>
            <person name="Pernal S.F."/>
            <person name="Melathopoulos A.P."/>
            <person name="Yan X."/>
            <person name="Evans J.D."/>
        </authorList>
    </citation>
    <scope>NUCLEOTIDE SEQUENCE [LARGE SCALE GENOMIC DNA]</scope>
    <source>
        <strain evidence="4 5">BRL 01</strain>
    </source>
</reference>
<keyword evidence="2" id="KW-0342">GTP-binding</keyword>
<dbReference type="HOGENOM" id="CLU_011106_3_0_1"/>
<dbReference type="InterPro" id="IPR006073">
    <property type="entry name" value="GTP-bd"/>
</dbReference>
<dbReference type="SUPFAM" id="SSF52540">
    <property type="entry name" value="P-loop containing nucleoside triphosphate hydrolases"/>
    <property type="match status" value="1"/>
</dbReference>
<dbReference type="InterPro" id="IPR023179">
    <property type="entry name" value="GTP-bd_ortho_bundle_sf"/>
</dbReference>
<dbReference type="PRINTS" id="PR00326">
    <property type="entry name" value="GTP1OBG"/>
</dbReference>
<dbReference type="AlphaFoldDB" id="T0MFN2"/>
<accession>T0MFN2</accession>
<sequence>MVKIFFKKNTTLAYHSQSLEKNFGKNNLVNILRQLDNLYKKKHISVGFVGYPNSGKSSIINTLRNKNVCNVAPVPGETKVWQYITLTRSIYLIDCPGVVPISDFDQAVFKGAIRVENLENPEFYVEKLINKYKTEISNLYKIEFTNVQDFYEKFASRYGKITKGNKPYIDLICKTILHDWNRGKIPYFNLPPDVEEK</sequence>
<dbReference type="InterPro" id="IPR027417">
    <property type="entry name" value="P-loop_NTPase"/>
</dbReference>
<keyword evidence="5" id="KW-1185">Reference proteome</keyword>
<evidence type="ECO:0000313" key="5">
    <source>
        <dbReference type="Proteomes" id="UP000053780"/>
    </source>
</evidence>
<proteinExistence type="predicted"/>
<evidence type="ECO:0000256" key="2">
    <source>
        <dbReference type="ARBA" id="ARBA00023134"/>
    </source>
</evidence>
<dbReference type="Proteomes" id="UP000053780">
    <property type="component" value="Unassembled WGS sequence"/>
</dbReference>
<protein>
    <submittedName>
        <fullName evidence="4">Gtp-binding protein</fullName>
    </submittedName>
</protein>
<dbReference type="EMBL" id="KE647071">
    <property type="protein sequence ID" value="EQB61881.1"/>
    <property type="molecule type" value="Genomic_DNA"/>
</dbReference>